<gene>
    <name evidence="1" type="ORF">DEO72_LG9g1137</name>
</gene>
<evidence type="ECO:0000313" key="2">
    <source>
        <dbReference type="Proteomes" id="UP000501690"/>
    </source>
</evidence>
<reference evidence="1 2" key="1">
    <citation type="submission" date="2019-04" db="EMBL/GenBank/DDBJ databases">
        <title>An improved genome assembly and genetic linkage map for asparagus bean, Vigna unguiculata ssp. sesquipedialis.</title>
        <authorList>
            <person name="Xia Q."/>
            <person name="Zhang R."/>
            <person name="Dong Y."/>
        </authorList>
    </citation>
    <scope>NUCLEOTIDE SEQUENCE [LARGE SCALE GENOMIC DNA]</scope>
    <source>
        <tissue evidence="1">Leaf</tissue>
    </source>
</reference>
<dbReference type="EMBL" id="CP039353">
    <property type="protein sequence ID" value="QCE06126.1"/>
    <property type="molecule type" value="Genomic_DNA"/>
</dbReference>
<evidence type="ECO:0000313" key="1">
    <source>
        <dbReference type="EMBL" id="QCE06126.1"/>
    </source>
</evidence>
<keyword evidence="2" id="KW-1185">Reference proteome</keyword>
<organism evidence="1 2">
    <name type="scientific">Vigna unguiculata</name>
    <name type="common">Cowpea</name>
    <dbReference type="NCBI Taxonomy" id="3917"/>
    <lineage>
        <taxon>Eukaryota</taxon>
        <taxon>Viridiplantae</taxon>
        <taxon>Streptophyta</taxon>
        <taxon>Embryophyta</taxon>
        <taxon>Tracheophyta</taxon>
        <taxon>Spermatophyta</taxon>
        <taxon>Magnoliopsida</taxon>
        <taxon>eudicotyledons</taxon>
        <taxon>Gunneridae</taxon>
        <taxon>Pentapetalae</taxon>
        <taxon>rosids</taxon>
        <taxon>fabids</taxon>
        <taxon>Fabales</taxon>
        <taxon>Fabaceae</taxon>
        <taxon>Papilionoideae</taxon>
        <taxon>50 kb inversion clade</taxon>
        <taxon>NPAAA clade</taxon>
        <taxon>indigoferoid/millettioid clade</taxon>
        <taxon>Phaseoleae</taxon>
        <taxon>Vigna</taxon>
    </lineage>
</organism>
<accession>A0A4D6MXF8</accession>
<dbReference type="AlphaFoldDB" id="A0A4D6MXF8"/>
<proteinExistence type="predicted"/>
<sequence length="64" mass="7287">MVCVVKECKPNDLGDMLITLKVFKYDISPPIEEVKASMPVMRLNYVVKQTMDANLKTNMQPNVN</sequence>
<dbReference type="Proteomes" id="UP000501690">
    <property type="component" value="Linkage Group LG9"/>
</dbReference>
<protein>
    <submittedName>
        <fullName evidence="1">Uncharacterized protein</fullName>
    </submittedName>
</protein>
<name>A0A4D6MXF8_VIGUN</name>